<evidence type="ECO:0008006" key="4">
    <source>
        <dbReference type="Google" id="ProtNLM"/>
    </source>
</evidence>
<gene>
    <name evidence="2" type="ORF">RU96_GL002191</name>
</gene>
<proteinExistence type="predicted"/>
<keyword evidence="1" id="KW-1133">Transmembrane helix</keyword>
<keyword evidence="1" id="KW-0812">Transmembrane</keyword>
<dbReference type="Proteomes" id="UP000182835">
    <property type="component" value="Unassembled WGS sequence"/>
</dbReference>
<protein>
    <recommendedName>
        <fullName evidence="4">Tetronasin resistance transmembrane protein</fullName>
    </recommendedName>
</protein>
<evidence type="ECO:0000313" key="3">
    <source>
        <dbReference type="Proteomes" id="UP000182835"/>
    </source>
</evidence>
<dbReference type="AlphaFoldDB" id="A0A1L8R7C2"/>
<reference evidence="2 3" key="1">
    <citation type="submission" date="2014-12" db="EMBL/GenBank/DDBJ databases">
        <title>Draft genome sequences of 29 type strains of Enterococci.</title>
        <authorList>
            <person name="Zhong Z."/>
            <person name="Sun Z."/>
            <person name="Liu W."/>
            <person name="Zhang W."/>
            <person name="Zhang H."/>
        </authorList>
    </citation>
    <scope>NUCLEOTIDE SEQUENCE [LARGE SCALE GENOMIC DNA]</scope>
    <source>
        <strain evidence="2 3">DSM 21207</strain>
    </source>
</reference>
<feature type="transmembrane region" description="Helical" evidence="1">
    <location>
        <begin position="468"/>
        <end position="491"/>
    </location>
</feature>
<feature type="transmembrane region" description="Helical" evidence="1">
    <location>
        <begin position="196"/>
        <end position="213"/>
    </location>
</feature>
<keyword evidence="1" id="KW-0472">Membrane</keyword>
<feature type="transmembrane region" description="Helical" evidence="1">
    <location>
        <begin position="353"/>
        <end position="373"/>
    </location>
</feature>
<dbReference type="OrthoDB" id="2014935at2"/>
<evidence type="ECO:0000256" key="1">
    <source>
        <dbReference type="SAM" id="Phobius"/>
    </source>
</evidence>
<accession>A0A1L8R7C2</accession>
<sequence>MAKMAEKFSQWNLLFLQFLKRDWKKICVWLLGLGLFSGGFVSAFEEISKGQGLVGMYHTMQNPAMIAMIGTTSIANANDYTIGAMYANEMLLFCGLFSMILSALHVINHTRKEEEQGLTELIRSFRVGRQANSLAVLVEVLLINLILGLFISGLMTSFQADSINFNGSMLFGFSIALAGILGAVFGLLFAQIMPTASGAIGTSLGFIGLLYLLRAATDINNADLSKLNPLGWTYLTYPFTQNNWFYLAIGFIFSLFVLWFSFFLEGKRDYNAGFLPEKEGRKNARKSLLSVPGWYVRINFTVVMSWLIGFAVIGAAYGSVYQDMQTFMEGNELIKQMFVHSGGSLAESFTGTIMMVMIALVAILPIAVVNKLFNEESHGRMSQIFATKVSRFKLYATALFVAIISGVLGVFISSYSLGATAVSVMKKADSMPLQEFFEAGFNLLPVVLFFIGLTAFCLGFAPKLSKVVYAYLGYSFALSYFGGILDLPDWFNNTSALKWLPQLPVADFDLTRFLLITAISCVLIVFGFIGYNRRDLQETA</sequence>
<name>A0A1L8R7C2_9ENTE</name>
<dbReference type="EMBL" id="JXKG01000006">
    <property type="protein sequence ID" value="OJG15642.1"/>
    <property type="molecule type" value="Genomic_DNA"/>
</dbReference>
<feature type="transmembrane region" description="Helical" evidence="1">
    <location>
        <begin position="439"/>
        <end position="461"/>
    </location>
</feature>
<organism evidence="2 3">
    <name type="scientific">Enterococcus canintestini</name>
    <dbReference type="NCBI Taxonomy" id="317010"/>
    <lineage>
        <taxon>Bacteria</taxon>
        <taxon>Bacillati</taxon>
        <taxon>Bacillota</taxon>
        <taxon>Bacilli</taxon>
        <taxon>Lactobacillales</taxon>
        <taxon>Enterococcaceae</taxon>
        <taxon>Enterococcus</taxon>
    </lineage>
</organism>
<feature type="transmembrane region" description="Helical" evidence="1">
    <location>
        <begin position="294"/>
        <end position="318"/>
    </location>
</feature>
<feature type="transmembrane region" description="Helical" evidence="1">
    <location>
        <begin position="167"/>
        <end position="189"/>
    </location>
</feature>
<feature type="transmembrane region" description="Helical" evidence="1">
    <location>
        <begin position="244"/>
        <end position="264"/>
    </location>
</feature>
<feature type="transmembrane region" description="Helical" evidence="1">
    <location>
        <begin position="131"/>
        <end position="155"/>
    </location>
</feature>
<feature type="transmembrane region" description="Helical" evidence="1">
    <location>
        <begin position="394"/>
        <end position="419"/>
    </location>
</feature>
<comment type="caution">
    <text evidence="2">The sequence shown here is derived from an EMBL/GenBank/DDBJ whole genome shotgun (WGS) entry which is preliminary data.</text>
</comment>
<evidence type="ECO:0000313" key="2">
    <source>
        <dbReference type="EMBL" id="OJG15642.1"/>
    </source>
</evidence>
<feature type="transmembrane region" description="Helical" evidence="1">
    <location>
        <begin position="90"/>
        <end position="110"/>
    </location>
</feature>
<dbReference type="STRING" id="317010.RU96_GL002191"/>
<feature type="transmembrane region" description="Helical" evidence="1">
    <location>
        <begin position="511"/>
        <end position="531"/>
    </location>
</feature>